<name>A0AA34RCG8_CHLPE</name>
<dbReference type="EMBL" id="CP002608">
    <property type="protein sequence ID" value="AEB41184.1"/>
    <property type="molecule type" value="Genomic_DNA"/>
</dbReference>
<dbReference type="KEGG" id="cpm:G5S_0166"/>
<dbReference type="PROSITE" id="PS51257">
    <property type="entry name" value="PROKAR_LIPOPROTEIN"/>
    <property type="match status" value="1"/>
</dbReference>
<gene>
    <name evidence="1" type="ordered locus">G5S_0166</name>
</gene>
<dbReference type="Proteomes" id="UP000008305">
    <property type="component" value="Chromosome"/>
</dbReference>
<evidence type="ECO:0000313" key="1">
    <source>
        <dbReference type="EMBL" id="AEB41184.1"/>
    </source>
</evidence>
<reference evidence="1 2" key="1">
    <citation type="journal article" date="2011" name="J. Bacteriol.">
        <title>Genome sequence of the obligate intracellular animal pathogen Chlamydia pecorum E58.</title>
        <authorList>
            <person name="Mojica S."/>
            <person name="Huot Creasy H."/>
            <person name="Daugherty S."/>
            <person name="Read T.D."/>
            <person name="Kim T."/>
            <person name="Kaltenboeck B."/>
            <person name="Bavoil P."/>
            <person name="Myers G.S."/>
        </authorList>
    </citation>
    <scope>NUCLEOTIDE SEQUENCE [LARGE SCALE GENOMIC DNA]</scope>
    <source>
        <strain evidence="1 2">E58</strain>
    </source>
</reference>
<accession>A0AA34RCG8</accession>
<evidence type="ECO:0000313" key="2">
    <source>
        <dbReference type="Proteomes" id="UP000008305"/>
    </source>
</evidence>
<protein>
    <submittedName>
        <fullName evidence="1">Lipoprotein, putative</fullName>
    </submittedName>
</protein>
<proteinExistence type="predicted"/>
<dbReference type="InterPro" id="IPR058398">
    <property type="entry name" value="DUF8085"/>
</dbReference>
<dbReference type="AlphaFoldDB" id="A0AA34RCG8"/>
<dbReference type="RefSeq" id="WP_013712262.1">
    <property type="nucleotide sequence ID" value="NC_015408.1"/>
</dbReference>
<organism evidence="1 2">
    <name type="scientific">Chlamydia pecorum (strain ATCC VR-628 / DSM 29919 / E58)</name>
    <name type="common">Chlamydophila pecorum</name>
    <dbReference type="NCBI Taxonomy" id="331635"/>
    <lineage>
        <taxon>Bacteria</taxon>
        <taxon>Pseudomonadati</taxon>
        <taxon>Chlamydiota</taxon>
        <taxon>Chlamydiia</taxon>
        <taxon>Chlamydiales</taxon>
        <taxon>Chlamydiaceae</taxon>
        <taxon>Chlamydia/Chlamydophila group</taxon>
        <taxon>Chlamydia</taxon>
    </lineage>
</organism>
<keyword evidence="2" id="KW-1185">Reference proteome</keyword>
<dbReference type="Pfam" id="PF26330">
    <property type="entry name" value="DUF8085"/>
    <property type="match status" value="1"/>
</dbReference>
<keyword evidence="1" id="KW-0449">Lipoprotein</keyword>
<sequence length="219" mass="24780">MKKSLYNVLLGSILLMTGLTSCCLNPFKARKNLKNSKDLNQKSVKLVEARDLQPAQKRPRRLRRLFSRRGLPKKDEQEVTANFKAYSDYVSEHDKRDISFVVNAVAEKSSLSLALSQGEIKDALSRIREIHPLALMQVLAENPELIEGVKKMQGRDWVWTMFINQLSQVFSQAVRQNVISEEDIASFSSTLKLDSGTVASVVYGERWPELVDLVVSQPS</sequence>